<feature type="region of interest" description="Disordered" evidence="4">
    <location>
        <begin position="58"/>
        <end position="166"/>
    </location>
</feature>
<dbReference type="InterPro" id="IPR011990">
    <property type="entry name" value="TPR-like_helical_dom_sf"/>
</dbReference>
<dbReference type="OrthoDB" id="185373at2759"/>
<feature type="repeat" description="PPR" evidence="3">
    <location>
        <begin position="339"/>
        <end position="373"/>
    </location>
</feature>
<dbReference type="Proteomes" id="UP000639772">
    <property type="component" value="Chromosome 3"/>
</dbReference>
<dbReference type="InterPro" id="IPR002885">
    <property type="entry name" value="PPR_rpt"/>
</dbReference>
<feature type="repeat" description="PPR" evidence="3">
    <location>
        <begin position="304"/>
        <end position="338"/>
    </location>
</feature>
<evidence type="ECO:0000313" key="5">
    <source>
        <dbReference type="EMBL" id="KAG0490115.1"/>
    </source>
</evidence>
<feature type="repeat" description="PPR" evidence="3">
    <location>
        <begin position="234"/>
        <end position="268"/>
    </location>
</feature>
<dbReference type="AlphaFoldDB" id="A0A835RD81"/>
<dbReference type="EMBL" id="JADCNM010000003">
    <property type="protein sequence ID" value="KAG0490115.1"/>
    <property type="molecule type" value="Genomic_DNA"/>
</dbReference>
<comment type="similarity">
    <text evidence="1">Belongs to the PPR family. P subfamily.</text>
</comment>
<proteinExistence type="inferred from homology"/>
<evidence type="ECO:0000313" key="6">
    <source>
        <dbReference type="Proteomes" id="UP000639772"/>
    </source>
</evidence>
<dbReference type="PANTHER" id="PTHR47936:SF1">
    <property type="entry name" value="PENTATRICOPEPTIDE REPEAT-CONTAINING PROTEIN GUN1, CHLOROPLASTIC"/>
    <property type="match status" value="1"/>
</dbReference>
<protein>
    <recommendedName>
        <fullName evidence="7">Pentatricopeptide repeat-containing protein</fullName>
    </recommendedName>
</protein>
<comment type="caution">
    <text evidence="5">The sequence shown here is derived from an EMBL/GenBank/DDBJ whole genome shotgun (WGS) entry which is preliminary data.</text>
</comment>
<keyword evidence="2" id="KW-0677">Repeat</keyword>
<evidence type="ECO:0000256" key="2">
    <source>
        <dbReference type="ARBA" id="ARBA00022737"/>
    </source>
</evidence>
<dbReference type="Pfam" id="PF13041">
    <property type="entry name" value="PPR_2"/>
    <property type="match status" value="1"/>
</dbReference>
<evidence type="ECO:0008006" key="7">
    <source>
        <dbReference type="Google" id="ProtNLM"/>
    </source>
</evidence>
<feature type="repeat" description="PPR" evidence="3">
    <location>
        <begin position="269"/>
        <end position="303"/>
    </location>
</feature>
<evidence type="ECO:0000256" key="3">
    <source>
        <dbReference type="PROSITE-ProRule" id="PRU00708"/>
    </source>
</evidence>
<evidence type="ECO:0000256" key="4">
    <source>
        <dbReference type="SAM" id="MobiDB-lite"/>
    </source>
</evidence>
<evidence type="ECO:0000256" key="1">
    <source>
        <dbReference type="ARBA" id="ARBA00007626"/>
    </source>
</evidence>
<feature type="compositionally biased region" description="Basic and acidic residues" evidence="4">
    <location>
        <begin position="58"/>
        <end position="72"/>
    </location>
</feature>
<dbReference type="Gene3D" id="1.25.40.10">
    <property type="entry name" value="Tetratricopeptide repeat domain"/>
    <property type="match status" value="1"/>
</dbReference>
<sequence length="406" mass="45599">MQNTIAALLFYPLTRNLSRMLRPQSLRISLPPYSTKPNRPVRVERMDDRSEELFRNLFGDEGKQEKLEKDPSKPSSIPCRPLRGESRIDVGQDDFFPDFNSKQQRMGGERSSRPPVRAEGSGRTRSFQQRLKTDGTGKGESFDFFGWREPAGSADENKENEKNSGPIKMCEQEKVSDPIGEILSQKLKLGEVGHHAHADKKTQSPPAAVADSIELESPPEDADQIFKKMKETGLIPNAVAMLDGLCKDGLLQEAMKLFGLIREKGTIPEVVIYTAVVEGFCKAARFDDAKRIFRKMQDNGIVPNAFSYSVIIQGLCKGKRVEDAVGFCTEMMDAKHSPNGATFTCLIDLYTKERGLKEAEDFVRGLRERGFTLDEMAIREHLDKKGPYSPMVLEAIFGKKNSQRPF</sequence>
<dbReference type="NCBIfam" id="TIGR00756">
    <property type="entry name" value="PPR"/>
    <property type="match status" value="3"/>
</dbReference>
<gene>
    <name evidence="5" type="ORF">HPP92_006978</name>
</gene>
<dbReference type="Pfam" id="PF01535">
    <property type="entry name" value="PPR"/>
    <property type="match status" value="2"/>
</dbReference>
<name>A0A835RD81_VANPL</name>
<reference evidence="5 6" key="1">
    <citation type="journal article" date="2020" name="Nat. Food">
        <title>A phased Vanilla planifolia genome enables genetic improvement of flavour and production.</title>
        <authorList>
            <person name="Hasing T."/>
            <person name="Tang H."/>
            <person name="Brym M."/>
            <person name="Khazi F."/>
            <person name="Huang T."/>
            <person name="Chambers A.H."/>
        </authorList>
    </citation>
    <scope>NUCLEOTIDE SEQUENCE [LARGE SCALE GENOMIC DNA]</scope>
    <source>
        <tissue evidence="5">Leaf</tissue>
    </source>
</reference>
<accession>A0A835RD81</accession>
<dbReference type="PANTHER" id="PTHR47936">
    <property type="entry name" value="PPR_LONG DOMAIN-CONTAINING PROTEIN"/>
    <property type="match status" value="1"/>
</dbReference>
<feature type="compositionally biased region" description="Basic and acidic residues" evidence="4">
    <location>
        <begin position="131"/>
        <end position="141"/>
    </location>
</feature>
<organism evidence="5 6">
    <name type="scientific">Vanilla planifolia</name>
    <name type="common">Vanilla</name>
    <dbReference type="NCBI Taxonomy" id="51239"/>
    <lineage>
        <taxon>Eukaryota</taxon>
        <taxon>Viridiplantae</taxon>
        <taxon>Streptophyta</taxon>
        <taxon>Embryophyta</taxon>
        <taxon>Tracheophyta</taxon>
        <taxon>Spermatophyta</taxon>
        <taxon>Magnoliopsida</taxon>
        <taxon>Liliopsida</taxon>
        <taxon>Asparagales</taxon>
        <taxon>Orchidaceae</taxon>
        <taxon>Vanilloideae</taxon>
        <taxon>Vanilleae</taxon>
        <taxon>Vanilla</taxon>
    </lineage>
</organism>
<dbReference type="PROSITE" id="PS51375">
    <property type="entry name" value="PPR"/>
    <property type="match status" value="4"/>
</dbReference>